<sequence length="49" mass="5486">PSIISPSSLYRLSRNWVTVSWTPSIGASFCDTKSAISCEVWHTTRTIRS</sequence>
<protein>
    <submittedName>
        <fullName evidence="1">Uncharacterized protein</fullName>
    </submittedName>
</protein>
<dbReference type="EMBL" id="AB716308">
    <property type="protein sequence ID" value="BAM15178.2"/>
    <property type="molecule type" value="Genomic_DNA"/>
</dbReference>
<organism evidence="1">
    <name type="scientific">uncultured microorganism</name>
    <dbReference type="NCBI Taxonomy" id="358574"/>
    <lineage>
        <taxon>unclassified sequences</taxon>
        <taxon>environmental samples</taxon>
    </lineage>
</organism>
<proteinExistence type="predicted"/>
<reference evidence="1" key="1">
    <citation type="submission" date="2012-05" db="EMBL/GenBank/DDBJ databases">
        <title>Distribution of dehalogenation activities and characterization of organohalide-responsive genes in marine subsurface sediments of the Nankai Trough plate-subduction zone.</title>
        <authorList>
            <person name="Futagami T."/>
            <person name="Morono Y."/>
            <person name="Terada T."/>
            <person name="Kaksonen A.H."/>
            <person name="Inagaki F."/>
        </authorList>
    </citation>
    <scope>NUCLEOTIDE SEQUENCE</scope>
</reference>
<dbReference type="AlphaFoldDB" id="I2FJJ3"/>
<name>I2FJJ3_9ZZZZ</name>
<feature type="non-terminal residue" evidence="1">
    <location>
        <position position="1"/>
    </location>
</feature>
<accession>I2FJJ3</accession>
<evidence type="ECO:0000313" key="1">
    <source>
        <dbReference type="EMBL" id="BAM15178.2"/>
    </source>
</evidence>